<dbReference type="HAMAP" id="MF_00462">
    <property type="entry name" value="RsxD_RnfD"/>
    <property type="match status" value="1"/>
</dbReference>
<dbReference type="InterPro" id="IPR004338">
    <property type="entry name" value="NqrB/RnfD"/>
</dbReference>
<dbReference type="EMBL" id="CP035281">
    <property type="protein sequence ID" value="QAT43944.1"/>
    <property type="molecule type" value="Genomic_DNA"/>
</dbReference>
<feature type="transmembrane region" description="Helical" evidence="10">
    <location>
        <begin position="50"/>
        <end position="67"/>
    </location>
</feature>
<evidence type="ECO:0000256" key="9">
    <source>
        <dbReference type="ARBA" id="ARBA00023136"/>
    </source>
</evidence>
<feature type="transmembrane region" description="Helical" evidence="10">
    <location>
        <begin position="99"/>
        <end position="117"/>
    </location>
</feature>
<comment type="function">
    <text evidence="10">Part of a membrane-bound complex that couples electron transfer with translocation of ions across the membrane.</text>
</comment>
<keyword evidence="2 10" id="KW-0597">Phosphoprotein</keyword>
<dbReference type="OrthoDB" id="9776359at2"/>
<dbReference type="NCBIfam" id="TIGR01946">
    <property type="entry name" value="rnfD"/>
    <property type="match status" value="1"/>
</dbReference>
<dbReference type="Proteomes" id="UP000287601">
    <property type="component" value="Chromosome"/>
</dbReference>
<evidence type="ECO:0000256" key="8">
    <source>
        <dbReference type="ARBA" id="ARBA00022989"/>
    </source>
</evidence>
<keyword evidence="6 10" id="KW-1278">Translocase</keyword>
<protein>
    <recommendedName>
        <fullName evidence="10">Ion-translocating oxidoreductase complex subunit D</fullName>
        <ecNumber evidence="10">7.-.-.-</ecNumber>
    </recommendedName>
    <alternativeName>
        <fullName evidence="10">Rnf electron transport complex subunit D</fullName>
    </alternativeName>
</protein>
<dbReference type="KEGG" id="amij:EQM06_12325"/>
<evidence type="ECO:0000256" key="10">
    <source>
        <dbReference type="HAMAP-Rule" id="MF_00462"/>
    </source>
</evidence>
<evidence type="ECO:0000256" key="2">
    <source>
        <dbReference type="ARBA" id="ARBA00022553"/>
    </source>
</evidence>
<comment type="subunit">
    <text evidence="10">The complex is composed of six subunits: RnfA, RnfB, RnfC, RnfD, RnfE and RnfG.</text>
</comment>
<evidence type="ECO:0000313" key="11">
    <source>
        <dbReference type="EMBL" id="QAT43944.1"/>
    </source>
</evidence>
<dbReference type="GO" id="GO:0022900">
    <property type="term" value="P:electron transport chain"/>
    <property type="evidence" value="ECO:0007669"/>
    <property type="project" value="UniProtKB-UniRule"/>
</dbReference>
<keyword evidence="8 10" id="KW-1133">Transmembrane helix</keyword>
<keyword evidence="12" id="KW-1185">Reference proteome</keyword>
<keyword evidence="5 10" id="KW-0812">Transmembrane</keyword>
<feature type="transmembrane region" description="Helical" evidence="10">
    <location>
        <begin position="213"/>
        <end position="229"/>
    </location>
</feature>
<dbReference type="GO" id="GO:0055085">
    <property type="term" value="P:transmembrane transport"/>
    <property type="evidence" value="ECO:0007669"/>
    <property type="project" value="InterPro"/>
</dbReference>
<dbReference type="Pfam" id="PF03116">
    <property type="entry name" value="NQR2_RnfD_RnfE"/>
    <property type="match status" value="1"/>
</dbReference>
<feature type="modified residue" description="FMN phosphoryl threonine" evidence="10">
    <location>
        <position position="162"/>
    </location>
</feature>
<dbReference type="GO" id="GO:0005886">
    <property type="term" value="C:plasma membrane"/>
    <property type="evidence" value="ECO:0007669"/>
    <property type="project" value="UniProtKB-SubCell"/>
</dbReference>
<keyword evidence="1 10" id="KW-0813">Transport</keyword>
<dbReference type="EC" id="7.-.-.-" evidence="10"/>
<accession>A0A410PYI1</accession>
<feature type="transmembrane region" description="Helical" evidence="10">
    <location>
        <begin position="235"/>
        <end position="254"/>
    </location>
</feature>
<feature type="transmembrane region" description="Helical" evidence="10">
    <location>
        <begin position="181"/>
        <end position="206"/>
    </location>
</feature>
<evidence type="ECO:0000256" key="6">
    <source>
        <dbReference type="ARBA" id="ARBA00022967"/>
    </source>
</evidence>
<evidence type="ECO:0000313" key="12">
    <source>
        <dbReference type="Proteomes" id="UP000287601"/>
    </source>
</evidence>
<dbReference type="RefSeq" id="WP_128746651.1">
    <property type="nucleotide sequence ID" value="NZ_CP035281.1"/>
</dbReference>
<organism evidence="11 12">
    <name type="scientific">Aminipila luticellarii</name>
    <dbReference type="NCBI Taxonomy" id="2507160"/>
    <lineage>
        <taxon>Bacteria</taxon>
        <taxon>Bacillati</taxon>
        <taxon>Bacillota</taxon>
        <taxon>Clostridia</taxon>
        <taxon>Peptostreptococcales</taxon>
        <taxon>Anaerovoracaceae</taxon>
        <taxon>Aminipila</taxon>
    </lineage>
</organism>
<evidence type="ECO:0000256" key="5">
    <source>
        <dbReference type="ARBA" id="ARBA00022692"/>
    </source>
</evidence>
<reference evidence="11 12" key="1">
    <citation type="submission" date="2019-01" db="EMBL/GenBank/DDBJ databases">
        <title>Draft genomes of a novel of Aminipila strains.</title>
        <authorList>
            <person name="Ma S."/>
        </authorList>
    </citation>
    <scope>NUCLEOTIDE SEQUENCE [LARGE SCALE GENOMIC DNA]</scope>
    <source>
        <strain evidence="12">JN-39</strain>
    </source>
</reference>
<comment type="caution">
    <text evidence="10">Lacks conserved residue(s) required for the propagation of feature annotation.</text>
</comment>
<keyword evidence="3 10" id="KW-0285">Flavoprotein</keyword>
<comment type="similarity">
    <text evidence="10">Belongs to the NqrB/RnfD family.</text>
</comment>
<evidence type="ECO:0000256" key="7">
    <source>
        <dbReference type="ARBA" id="ARBA00022982"/>
    </source>
</evidence>
<comment type="cofactor">
    <cofactor evidence="10">
        <name>FMN</name>
        <dbReference type="ChEBI" id="CHEBI:58210"/>
    </cofactor>
</comment>
<evidence type="ECO:0000256" key="4">
    <source>
        <dbReference type="ARBA" id="ARBA00022643"/>
    </source>
</evidence>
<sequence length="315" mass="33383">MENKANDTLIVSSAPHLVSEVDTSRIMGTVILALVPSFFVSTYVFGFRVITLTLVCIAACVTLEYLFNKITKKKQTIGDLSAVVTGMLLAFNVPSNLSYIIAIIGCFVAIVIVKGLFGGLGQNVANPAITARIVLFLSFTTQMTTWPLPRGQQTADVVTGPTPLGILKGANGVLPSNTDMFFGFIGGSMGEISAIALLIGGIFLIWRGIISPIIPVSFIATVAVIALAAGQDPVFHVMAGGVMIGAFFMATDYATSPILPLGKLIFGIGCGCFTMIIRLFGSYPEGVSFAILLMNIITPHIDNFCERRIFGGVKS</sequence>
<keyword evidence="9 10" id="KW-0472">Membrane</keyword>
<comment type="subcellular location">
    <subcellularLocation>
        <location evidence="10">Cell membrane</location>
        <topology evidence="10">Multi-pass membrane protein</topology>
    </subcellularLocation>
</comment>
<evidence type="ECO:0000256" key="1">
    <source>
        <dbReference type="ARBA" id="ARBA00022448"/>
    </source>
</evidence>
<evidence type="ECO:0000256" key="3">
    <source>
        <dbReference type="ARBA" id="ARBA00022630"/>
    </source>
</evidence>
<proteinExistence type="inferred from homology"/>
<dbReference type="InterPro" id="IPR011303">
    <property type="entry name" value="RnfD_bac"/>
</dbReference>
<name>A0A410PYI1_9FIRM</name>
<keyword evidence="7 10" id="KW-0249">Electron transport</keyword>
<dbReference type="AlphaFoldDB" id="A0A410PYI1"/>
<feature type="transmembrane region" description="Helical" evidence="10">
    <location>
        <begin position="261"/>
        <end position="280"/>
    </location>
</feature>
<keyword evidence="4 10" id="KW-0288">FMN</keyword>
<gene>
    <name evidence="10" type="primary">rnfD</name>
    <name evidence="11" type="ORF">EQM06_12325</name>
</gene>
<dbReference type="PANTHER" id="PTHR30578">
    <property type="entry name" value="ELECTRON TRANSPORT COMPLEX PROTEIN RNFD"/>
    <property type="match status" value="1"/>
</dbReference>
<dbReference type="PANTHER" id="PTHR30578:SF0">
    <property type="entry name" value="ION-TRANSLOCATING OXIDOREDUCTASE COMPLEX SUBUNIT D"/>
    <property type="match status" value="1"/>
</dbReference>
<keyword evidence="10" id="KW-1003">Cell membrane</keyword>